<evidence type="ECO:0000313" key="2">
    <source>
        <dbReference type="Proteomes" id="UP000188532"/>
    </source>
</evidence>
<dbReference type="Proteomes" id="UP000188532">
    <property type="component" value="Unassembled WGS sequence"/>
</dbReference>
<proteinExistence type="predicted"/>
<comment type="caution">
    <text evidence="1">The sequence shown here is derived from an EMBL/GenBank/DDBJ whole genome shotgun (WGS) entry which is preliminary data.</text>
</comment>
<protein>
    <submittedName>
        <fullName evidence="1">Uncharacterized protein</fullName>
    </submittedName>
</protein>
<name>A0A1V3XW45_MYCKA</name>
<gene>
    <name evidence="1" type="ORF">BZL29_1053</name>
</gene>
<reference evidence="1 2" key="1">
    <citation type="submission" date="2017-02" db="EMBL/GenBank/DDBJ databases">
        <title>Complete genome sequences of Mycobacterium kansasii strains isolated from rhesus macaques.</title>
        <authorList>
            <person name="Panda A."/>
            <person name="Nagaraj S."/>
            <person name="Zhao X."/>
            <person name="Tettelin H."/>
            <person name="Detolla L.J."/>
        </authorList>
    </citation>
    <scope>NUCLEOTIDE SEQUENCE [LARGE SCALE GENOMIC DNA]</scope>
    <source>
        <strain evidence="1 2">11-3469</strain>
    </source>
</reference>
<accession>A0A1V3XW45</accession>
<sequence length="54" mass="5984">MTTARSARLRRARDRLGPMTTARSARLRRARDRLGPMTTARSAGCAGLATVWVR</sequence>
<dbReference type="AlphaFoldDB" id="A0A1V3XW45"/>
<evidence type="ECO:0000313" key="1">
    <source>
        <dbReference type="EMBL" id="OOK83280.1"/>
    </source>
</evidence>
<organism evidence="1 2">
    <name type="scientific">Mycobacterium kansasii</name>
    <dbReference type="NCBI Taxonomy" id="1768"/>
    <lineage>
        <taxon>Bacteria</taxon>
        <taxon>Bacillati</taxon>
        <taxon>Actinomycetota</taxon>
        <taxon>Actinomycetes</taxon>
        <taxon>Mycobacteriales</taxon>
        <taxon>Mycobacteriaceae</taxon>
        <taxon>Mycobacterium</taxon>
    </lineage>
</organism>
<dbReference type="EMBL" id="MVBN01000001">
    <property type="protein sequence ID" value="OOK83280.1"/>
    <property type="molecule type" value="Genomic_DNA"/>
</dbReference>